<dbReference type="AlphaFoldDB" id="A0A2I4C7K4"/>
<dbReference type="GO" id="GO:0006805">
    <property type="term" value="P:xenobiotic metabolic process"/>
    <property type="evidence" value="ECO:0007669"/>
    <property type="project" value="TreeGrafter"/>
</dbReference>
<dbReference type="PANTHER" id="PTHR24300:SF319">
    <property type="entry name" value="CYTOCHROME P450, FAMILY 2, SUBFAMILY AC, POLYPEPTIDE 1"/>
    <property type="match status" value="1"/>
</dbReference>
<evidence type="ECO:0000256" key="4">
    <source>
        <dbReference type="ARBA" id="ARBA00023004"/>
    </source>
</evidence>
<dbReference type="Pfam" id="PF00067">
    <property type="entry name" value="p450"/>
    <property type="match status" value="1"/>
</dbReference>
<comment type="similarity">
    <text evidence="2">Belongs to the cytochrome P450 family.</text>
</comment>
<dbReference type="GO" id="GO:0020037">
    <property type="term" value="F:heme binding"/>
    <property type="evidence" value="ECO:0007669"/>
    <property type="project" value="InterPro"/>
</dbReference>
<dbReference type="STRING" id="52670.A0A2I4C7K4"/>
<keyword evidence="4" id="KW-0408">Iron</keyword>
<dbReference type="GO" id="GO:0006082">
    <property type="term" value="P:organic acid metabolic process"/>
    <property type="evidence" value="ECO:0007669"/>
    <property type="project" value="TreeGrafter"/>
</dbReference>
<dbReference type="GO" id="GO:0005737">
    <property type="term" value="C:cytoplasm"/>
    <property type="evidence" value="ECO:0007669"/>
    <property type="project" value="TreeGrafter"/>
</dbReference>
<feature type="transmembrane region" description="Helical" evidence="5">
    <location>
        <begin position="12"/>
        <end position="32"/>
    </location>
</feature>
<keyword evidence="5" id="KW-0472">Membrane</keyword>
<dbReference type="PANTHER" id="PTHR24300">
    <property type="entry name" value="CYTOCHROME P450 508A4-RELATED"/>
    <property type="match status" value="1"/>
</dbReference>
<dbReference type="GeneID" id="106526059"/>
<reference evidence="7" key="1">
    <citation type="submission" date="2025-08" db="UniProtKB">
        <authorList>
            <consortium name="RefSeq"/>
        </authorList>
    </citation>
    <scope>IDENTIFICATION</scope>
    <source>
        <strain evidence="7">Quisiro</strain>
        <tissue evidence="7">Liver</tissue>
    </source>
</reference>
<dbReference type="Gene3D" id="1.10.630.10">
    <property type="entry name" value="Cytochrome P450"/>
    <property type="match status" value="1"/>
</dbReference>
<keyword evidence="5" id="KW-0812">Transmembrane</keyword>
<keyword evidence="3" id="KW-0479">Metal-binding</keyword>
<proteinExistence type="inferred from homology"/>
<keyword evidence="5" id="KW-1133">Transmembrane helix</keyword>
<dbReference type="InParanoid" id="A0A2I4C7K4"/>
<dbReference type="GO" id="GO:0016712">
    <property type="term" value="F:oxidoreductase activity, acting on paired donors, with incorporation or reduction of molecular oxygen, reduced flavin or flavoprotein as one donor, and incorporation of one atom of oxygen"/>
    <property type="evidence" value="ECO:0007669"/>
    <property type="project" value="TreeGrafter"/>
</dbReference>
<protein>
    <submittedName>
        <fullName evidence="7">Cytochrome P450 2K1</fullName>
    </submittedName>
</protein>
<dbReference type="InterPro" id="IPR036396">
    <property type="entry name" value="Cyt_P450_sf"/>
</dbReference>
<dbReference type="InterPro" id="IPR001128">
    <property type="entry name" value="Cyt_P450"/>
</dbReference>
<dbReference type="GO" id="GO:0005506">
    <property type="term" value="F:iron ion binding"/>
    <property type="evidence" value="ECO:0007669"/>
    <property type="project" value="InterPro"/>
</dbReference>
<sequence length="221" mass="25536">MIMAILDILLDLNFYFLFKGLVVSLLIYLVYVSITRSKVSRKEPPGPTPLPLLGNLLQLDLKKPFNTFLEFSKVYGSVFTVYFGCKKVVVLAGYRTVKEALIKYDEEFGESDVVHIMDELNRGHGKDTTGLNYLGKLLVATNGETWKEMCRFSVTNLRDFGIGKKACEEKLIEECYYLIDVFKCYKGEITVINKQLIKCWFKQYFIYFCLFFDSGEAFDTR</sequence>
<evidence type="ECO:0000256" key="2">
    <source>
        <dbReference type="ARBA" id="ARBA00010617"/>
    </source>
</evidence>
<dbReference type="RefSeq" id="XP_013875973.1">
    <property type="nucleotide sequence ID" value="XM_014020519.1"/>
</dbReference>
<gene>
    <name evidence="7" type="primary">LOC106526059</name>
</gene>
<evidence type="ECO:0000256" key="3">
    <source>
        <dbReference type="ARBA" id="ARBA00022723"/>
    </source>
</evidence>
<dbReference type="InterPro" id="IPR050182">
    <property type="entry name" value="Cytochrome_P450_fam2"/>
</dbReference>
<evidence type="ECO:0000313" key="6">
    <source>
        <dbReference type="Proteomes" id="UP000192220"/>
    </source>
</evidence>
<evidence type="ECO:0000256" key="5">
    <source>
        <dbReference type="SAM" id="Phobius"/>
    </source>
</evidence>
<organism evidence="6 7">
    <name type="scientific">Austrofundulus limnaeus</name>
    <name type="common">Annual killifish</name>
    <dbReference type="NCBI Taxonomy" id="52670"/>
    <lineage>
        <taxon>Eukaryota</taxon>
        <taxon>Metazoa</taxon>
        <taxon>Chordata</taxon>
        <taxon>Craniata</taxon>
        <taxon>Vertebrata</taxon>
        <taxon>Euteleostomi</taxon>
        <taxon>Actinopterygii</taxon>
        <taxon>Neopterygii</taxon>
        <taxon>Teleostei</taxon>
        <taxon>Neoteleostei</taxon>
        <taxon>Acanthomorphata</taxon>
        <taxon>Ovalentaria</taxon>
        <taxon>Atherinomorphae</taxon>
        <taxon>Cyprinodontiformes</taxon>
        <taxon>Rivulidae</taxon>
        <taxon>Austrofundulus</taxon>
    </lineage>
</organism>
<dbReference type="Proteomes" id="UP000192220">
    <property type="component" value="Unplaced"/>
</dbReference>
<keyword evidence="6" id="KW-1185">Reference proteome</keyword>
<dbReference type="OrthoDB" id="2789670at2759"/>
<comment type="cofactor">
    <cofactor evidence="1">
        <name>heme</name>
        <dbReference type="ChEBI" id="CHEBI:30413"/>
    </cofactor>
</comment>
<evidence type="ECO:0000313" key="7">
    <source>
        <dbReference type="RefSeq" id="XP_013875973.1"/>
    </source>
</evidence>
<name>A0A2I4C7K4_AUSLI</name>
<dbReference type="SUPFAM" id="SSF48264">
    <property type="entry name" value="Cytochrome P450"/>
    <property type="match status" value="1"/>
</dbReference>
<dbReference type="PRINTS" id="PR00463">
    <property type="entry name" value="EP450I"/>
</dbReference>
<dbReference type="InterPro" id="IPR002401">
    <property type="entry name" value="Cyt_P450_E_grp-I"/>
</dbReference>
<evidence type="ECO:0000256" key="1">
    <source>
        <dbReference type="ARBA" id="ARBA00001971"/>
    </source>
</evidence>
<dbReference type="KEGG" id="alim:106526059"/>
<accession>A0A2I4C7K4</accession>